<evidence type="ECO:0000256" key="1">
    <source>
        <dbReference type="ARBA" id="ARBA00022574"/>
    </source>
</evidence>
<dbReference type="InterPro" id="IPR020472">
    <property type="entry name" value="WD40_PAC1"/>
</dbReference>
<evidence type="ECO:0000256" key="3">
    <source>
        <dbReference type="ARBA" id="ARBA00038415"/>
    </source>
</evidence>
<evidence type="ECO:0000256" key="5">
    <source>
        <dbReference type="ARBA" id="ARBA00043913"/>
    </source>
</evidence>
<protein>
    <recommendedName>
        <fullName evidence="4">Mitochondrial division protein 1</fullName>
    </recommendedName>
</protein>
<dbReference type="InterPro" id="IPR001680">
    <property type="entry name" value="WD40_rpt"/>
</dbReference>
<feature type="repeat" description="WD" evidence="6">
    <location>
        <begin position="149"/>
        <end position="180"/>
    </location>
</feature>
<name>A0A6A5W7K4_9PLEO</name>
<dbReference type="SMART" id="SM00320">
    <property type="entry name" value="WD40"/>
    <property type="match status" value="5"/>
</dbReference>
<comment type="function">
    <text evidence="5">Involved in mitochondrial fission. Acts as an adapter protein required to form mitochondrial fission complexes. Formation of these complexes is required to promote constriction and fission of the mitochondrial compartment at a late step in mitochondrial division.</text>
</comment>
<keyword evidence="2" id="KW-0677">Repeat</keyword>
<dbReference type="Gene3D" id="2.130.10.10">
    <property type="entry name" value="YVTN repeat-like/Quinoprotein amine dehydrogenase"/>
    <property type="match status" value="1"/>
</dbReference>
<evidence type="ECO:0000256" key="2">
    <source>
        <dbReference type="ARBA" id="ARBA00022737"/>
    </source>
</evidence>
<feature type="repeat" description="WD" evidence="6">
    <location>
        <begin position="82"/>
        <end position="107"/>
    </location>
</feature>
<accession>A0A6A5W7K4</accession>
<keyword evidence="1 6" id="KW-0853">WD repeat</keyword>
<dbReference type="PROSITE" id="PS50082">
    <property type="entry name" value="WD_REPEATS_2"/>
    <property type="match status" value="3"/>
</dbReference>
<dbReference type="InterPro" id="IPR036322">
    <property type="entry name" value="WD40_repeat_dom_sf"/>
</dbReference>
<dbReference type="InterPro" id="IPR015943">
    <property type="entry name" value="WD40/YVTN_repeat-like_dom_sf"/>
</dbReference>
<evidence type="ECO:0000313" key="8">
    <source>
        <dbReference type="Proteomes" id="UP000799779"/>
    </source>
</evidence>
<dbReference type="AlphaFoldDB" id="A0A6A5W7K4"/>
<gene>
    <name evidence="7" type="ORF">P154DRAFT_624209</name>
</gene>
<dbReference type="OrthoDB" id="2013972at2759"/>
<keyword evidence="8" id="KW-1185">Reference proteome</keyword>
<dbReference type="CDD" id="cd00200">
    <property type="entry name" value="WD40"/>
    <property type="match status" value="1"/>
</dbReference>
<dbReference type="SUPFAM" id="SSF50978">
    <property type="entry name" value="WD40 repeat-like"/>
    <property type="match status" value="1"/>
</dbReference>
<dbReference type="PRINTS" id="PR00320">
    <property type="entry name" value="GPROTEINBRPT"/>
</dbReference>
<feature type="repeat" description="WD" evidence="6">
    <location>
        <begin position="191"/>
        <end position="232"/>
    </location>
</feature>
<organism evidence="7 8">
    <name type="scientific">Amniculicola lignicola CBS 123094</name>
    <dbReference type="NCBI Taxonomy" id="1392246"/>
    <lineage>
        <taxon>Eukaryota</taxon>
        <taxon>Fungi</taxon>
        <taxon>Dikarya</taxon>
        <taxon>Ascomycota</taxon>
        <taxon>Pezizomycotina</taxon>
        <taxon>Dothideomycetes</taxon>
        <taxon>Pleosporomycetidae</taxon>
        <taxon>Pleosporales</taxon>
        <taxon>Amniculicolaceae</taxon>
        <taxon>Amniculicola</taxon>
    </lineage>
</organism>
<dbReference type="PANTHER" id="PTHR22847">
    <property type="entry name" value="WD40 REPEAT PROTEIN"/>
    <property type="match status" value="1"/>
</dbReference>
<proteinExistence type="inferred from homology"/>
<dbReference type="PANTHER" id="PTHR22847:SF637">
    <property type="entry name" value="WD REPEAT DOMAIN 5B"/>
    <property type="match status" value="1"/>
</dbReference>
<reference evidence="7" key="1">
    <citation type="journal article" date="2020" name="Stud. Mycol.">
        <title>101 Dothideomycetes genomes: a test case for predicting lifestyles and emergence of pathogens.</title>
        <authorList>
            <person name="Haridas S."/>
            <person name="Albert R."/>
            <person name="Binder M."/>
            <person name="Bloem J."/>
            <person name="Labutti K."/>
            <person name="Salamov A."/>
            <person name="Andreopoulos B."/>
            <person name="Baker S."/>
            <person name="Barry K."/>
            <person name="Bills G."/>
            <person name="Bluhm B."/>
            <person name="Cannon C."/>
            <person name="Castanera R."/>
            <person name="Culley D."/>
            <person name="Daum C."/>
            <person name="Ezra D."/>
            <person name="Gonzalez J."/>
            <person name="Henrissat B."/>
            <person name="Kuo A."/>
            <person name="Liang C."/>
            <person name="Lipzen A."/>
            <person name="Lutzoni F."/>
            <person name="Magnuson J."/>
            <person name="Mondo S."/>
            <person name="Nolan M."/>
            <person name="Ohm R."/>
            <person name="Pangilinan J."/>
            <person name="Park H.-J."/>
            <person name="Ramirez L."/>
            <person name="Alfaro M."/>
            <person name="Sun H."/>
            <person name="Tritt A."/>
            <person name="Yoshinaga Y."/>
            <person name="Zwiers L.-H."/>
            <person name="Turgeon B."/>
            <person name="Goodwin S."/>
            <person name="Spatafora J."/>
            <person name="Crous P."/>
            <person name="Grigoriev I."/>
        </authorList>
    </citation>
    <scope>NUCLEOTIDE SEQUENCE</scope>
    <source>
        <strain evidence="7">CBS 123094</strain>
    </source>
</reference>
<dbReference type="InterPro" id="IPR019775">
    <property type="entry name" value="WD40_repeat_CS"/>
</dbReference>
<evidence type="ECO:0000256" key="4">
    <source>
        <dbReference type="ARBA" id="ARBA00039789"/>
    </source>
</evidence>
<dbReference type="PROSITE" id="PS00678">
    <property type="entry name" value="WD_REPEATS_1"/>
    <property type="match status" value="1"/>
</dbReference>
<dbReference type="Pfam" id="PF00400">
    <property type="entry name" value="WD40"/>
    <property type="match status" value="4"/>
</dbReference>
<evidence type="ECO:0000256" key="6">
    <source>
        <dbReference type="PROSITE-ProRule" id="PRU00221"/>
    </source>
</evidence>
<dbReference type="Proteomes" id="UP000799779">
    <property type="component" value="Unassembled WGS sequence"/>
</dbReference>
<evidence type="ECO:0000313" key="7">
    <source>
        <dbReference type="EMBL" id="KAF1995095.1"/>
    </source>
</evidence>
<sequence>MSFQCIEDMSISPANMFPQAKLQVFRSSAIRKLSFAERYLVVGHVSGDFAVLDLICRHNDAETCEHQRALQVGPCWYFDCYGDVLVTGNTDCKIRLWDLSTGSLQVTLTGHTRKPHAILFPNPTTIISAAENGELILWDIPSRERRRTLAGHNDAVVSLKVHNNLLASGSRDGTVRIYDMGSTSTECRHVLDGHTSYVGLLGFSPNGTLLATGAGGGEIKIWDVDSGSCRATCVGHTKVATQFFNHSNDRLISSSADSTIRTWEGQLVLSLILSELLTTLMAITLYEDLLGIRTT</sequence>
<dbReference type="PROSITE" id="PS50294">
    <property type="entry name" value="WD_REPEATS_REGION"/>
    <property type="match status" value="2"/>
</dbReference>
<comment type="similarity">
    <text evidence="3">Belongs to the WD repeat MDV1/CAF4 family.</text>
</comment>
<dbReference type="EMBL" id="ML977645">
    <property type="protein sequence ID" value="KAF1995095.1"/>
    <property type="molecule type" value="Genomic_DNA"/>
</dbReference>
<dbReference type="GO" id="GO:1990234">
    <property type="term" value="C:transferase complex"/>
    <property type="evidence" value="ECO:0007669"/>
    <property type="project" value="UniProtKB-ARBA"/>
</dbReference>